<feature type="compositionally biased region" description="Polar residues" evidence="12">
    <location>
        <begin position="1"/>
        <end position="10"/>
    </location>
</feature>
<feature type="region of interest" description="Disordered" evidence="12">
    <location>
        <begin position="1"/>
        <end position="23"/>
    </location>
</feature>
<dbReference type="InterPro" id="IPR006026">
    <property type="entry name" value="Peptidase_Metallo"/>
</dbReference>
<evidence type="ECO:0000256" key="5">
    <source>
        <dbReference type="ARBA" id="ARBA00022833"/>
    </source>
</evidence>
<evidence type="ECO:0000256" key="10">
    <source>
        <dbReference type="PROSITE-ProRule" id="PRU01211"/>
    </source>
</evidence>
<keyword evidence="3" id="KW-0732">Signal</keyword>
<dbReference type="PRINTS" id="PR00480">
    <property type="entry name" value="ASTACIN"/>
</dbReference>
<name>A0AA39C7K3_9HYME</name>
<comment type="caution">
    <text evidence="14">The sequence shown here is derived from an EMBL/GenBank/DDBJ whole genome shotgun (WGS) entry which is preliminary data.</text>
</comment>
<keyword evidence="7" id="KW-0865">Zymogen</keyword>
<evidence type="ECO:0000256" key="1">
    <source>
        <dbReference type="ARBA" id="ARBA00022670"/>
    </source>
</evidence>
<evidence type="ECO:0000256" key="6">
    <source>
        <dbReference type="ARBA" id="ARBA00023049"/>
    </source>
</evidence>
<dbReference type="PROSITE" id="PS51864">
    <property type="entry name" value="ASTACIN"/>
    <property type="match status" value="1"/>
</dbReference>
<keyword evidence="1 10" id="KW-0645">Protease</keyword>
<protein>
    <recommendedName>
        <fullName evidence="11">Metalloendopeptidase</fullName>
        <ecNumber evidence="11">3.4.24.-</ecNumber>
    </recommendedName>
</protein>
<dbReference type="Pfam" id="PF01400">
    <property type="entry name" value="Astacin"/>
    <property type="match status" value="1"/>
</dbReference>
<comment type="caution">
    <text evidence="10">Lacks conserved residue(s) required for the propagation of feature annotation.</text>
</comment>
<evidence type="ECO:0000256" key="9">
    <source>
        <dbReference type="ARBA" id="ARBA00023180"/>
    </source>
</evidence>
<dbReference type="AlphaFoldDB" id="A0AA39C7K3"/>
<dbReference type="CDD" id="cd04280">
    <property type="entry name" value="ZnMc_astacin_like"/>
    <property type="match status" value="1"/>
</dbReference>
<evidence type="ECO:0000256" key="4">
    <source>
        <dbReference type="ARBA" id="ARBA00022801"/>
    </source>
</evidence>
<evidence type="ECO:0000256" key="3">
    <source>
        <dbReference type="ARBA" id="ARBA00022729"/>
    </source>
</evidence>
<keyword evidence="8" id="KW-1015">Disulfide bond</keyword>
<dbReference type="SMART" id="SM00235">
    <property type="entry name" value="ZnMc"/>
    <property type="match status" value="1"/>
</dbReference>
<reference evidence="14" key="2">
    <citation type="submission" date="2023-03" db="EMBL/GenBank/DDBJ databases">
        <authorList>
            <person name="Inwood S.N."/>
            <person name="Skelly J.G."/>
            <person name="Guhlin J."/>
            <person name="Harrop T.W.R."/>
            <person name="Goldson S.G."/>
            <person name="Dearden P.K."/>
        </authorList>
    </citation>
    <scope>NUCLEOTIDE SEQUENCE</scope>
    <source>
        <strain evidence="14">Irish</strain>
        <tissue evidence="14">Whole body</tissue>
    </source>
</reference>
<dbReference type="SUPFAM" id="SSF55486">
    <property type="entry name" value="Metalloproteases ('zincins'), catalytic domain"/>
    <property type="match status" value="1"/>
</dbReference>
<keyword evidence="6 10" id="KW-0482">Metalloprotease</keyword>
<dbReference type="GO" id="GO:0006508">
    <property type="term" value="P:proteolysis"/>
    <property type="evidence" value="ECO:0007669"/>
    <property type="project" value="UniProtKB-KW"/>
</dbReference>
<feature type="domain" description="Peptidase M12A" evidence="13">
    <location>
        <begin position="77"/>
        <end position="273"/>
    </location>
</feature>
<reference evidence="14" key="1">
    <citation type="journal article" date="2023" name="bioRxiv">
        <title>Scaffold-level genome assemblies of two parasitoid biocontrol wasps reveal the parthenogenesis mechanism and an associated novel virus.</title>
        <authorList>
            <person name="Inwood S."/>
            <person name="Skelly J."/>
            <person name="Guhlin J."/>
            <person name="Harrop T."/>
            <person name="Goldson S."/>
            <person name="Dearden P."/>
        </authorList>
    </citation>
    <scope>NUCLEOTIDE SEQUENCE</scope>
    <source>
        <strain evidence="14">Irish</strain>
        <tissue evidence="14">Whole body</tissue>
    </source>
</reference>
<dbReference type="Proteomes" id="UP001168990">
    <property type="component" value="Unassembled WGS sequence"/>
</dbReference>
<evidence type="ECO:0000313" key="15">
    <source>
        <dbReference type="Proteomes" id="UP001168990"/>
    </source>
</evidence>
<dbReference type="Gene3D" id="3.40.390.10">
    <property type="entry name" value="Collagenase (Catalytic Domain)"/>
    <property type="match status" value="1"/>
</dbReference>
<feature type="active site" evidence="10">
    <location>
        <position position="171"/>
    </location>
</feature>
<dbReference type="EMBL" id="JAQQBS010001424">
    <property type="protein sequence ID" value="KAK0159207.1"/>
    <property type="molecule type" value="Genomic_DNA"/>
</dbReference>
<feature type="binding site" evidence="10">
    <location>
        <position position="180"/>
    </location>
    <ligand>
        <name>Zn(2+)</name>
        <dbReference type="ChEBI" id="CHEBI:29105"/>
        <note>catalytic</note>
    </ligand>
</feature>
<accession>A0AA39C7K3</accession>
<evidence type="ECO:0000256" key="2">
    <source>
        <dbReference type="ARBA" id="ARBA00022723"/>
    </source>
</evidence>
<dbReference type="InterPro" id="IPR034035">
    <property type="entry name" value="Astacin-like_dom"/>
</dbReference>
<dbReference type="PANTHER" id="PTHR10127">
    <property type="entry name" value="DISCOIDIN, CUB, EGF, LAMININ , AND ZINC METALLOPROTEASE DOMAIN CONTAINING"/>
    <property type="match status" value="1"/>
</dbReference>
<dbReference type="GO" id="GO:0008270">
    <property type="term" value="F:zinc ion binding"/>
    <property type="evidence" value="ECO:0007669"/>
    <property type="project" value="UniProtKB-UniRule"/>
</dbReference>
<proteinExistence type="predicted"/>
<dbReference type="PANTHER" id="PTHR10127:SF780">
    <property type="entry name" value="METALLOENDOPEPTIDASE"/>
    <property type="match status" value="1"/>
</dbReference>
<evidence type="ECO:0000256" key="11">
    <source>
        <dbReference type="RuleBase" id="RU361183"/>
    </source>
</evidence>
<dbReference type="InterPro" id="IPR001506">
    <property type="entry name" value="Peptidase_M12A"/>
</dbReference>
<evidence type="ECO:0000256" key="8">
    <source>
        <dbReference type="ARBA" id="ARBA00023157"/>
    </source>
</evidence>
<dbReference type="InterPro" id="IPR024079">
    <property type="entry name" value="MetalloPept_cat_dom_sf"/>
</dbReference>
<evidence type="ECO:0000256" key="12">
    <source>
        <dbReference type="SAM" id="MobiDB-lite"/>
    </source>
</evidence>
<evidence type="ECO:0000313" key="14">
    <source>
        <dbReference type="EMBL" id="KAK0159207.1"/>
    </source>
</evidence>
<gene>
    <name evidence="14" type="ORF">PV328_010118</name>
</gene>
<organism evidence="14 15">
    <name type="scientific">Microctonus aethiopoides</name>
    <dbReference type="NCBI Taxonomy" id="144406"/>
    <lineage>
        <taxon>Eukaryota</taxon>
        <taxon>Metazoa</taxon>
        <taxon>Ecdysozoa</taxon>
        <taxon>Arthropoda</taxon>
        <taxon>Hexapoda</taxon>
        <taxon>Insecta</taxon>
        <taxon>Pterygota</taxon>
        <taxon>Neoptera</taxon>
        <taxon>Endopterygota</taxon>
        <taxon>Hymenoptera</taxon>
        <taxon>Apocrita</taxon>
        <taxon>Ichneumonoidea</taxon>
        <taxon>Braconidae</taxon>
        <taxon>Euphorinae</taxon>
        <taxon>Microctonus</taxon>
    </lineage>
</organism>
<keyword evidence="15" id="KW-1185">Reference proteome</keyword>
<dbReference type="EC" id="3.4.24.-" evidence="11"/>
<evidence type="ECO:0000256" key="7">
    <source>
        <dbReference type="ARBA" id="ARBA00023145"/>
    </source>
</evidence>
<keyword evidence="4 10" id="KW-0378">Hydrolase</keyword>
<feature type="binding site" evidence="10">
    <location>
        <position position="174"/>
    </location>
    <ligand>
        <name>Zn(2+)</name>
        <dbReference type="ChEBI" id="CHEBI:29105"/>
        <note>catalytic</note>
    </ligand>
</feature>
<comment type="cofactor">
    <cofactor evidence="10 11">
        <name>Zn(2+)</name>
        <dbReference type="ChEBI" id="CHEBI:29105"/>
    </cofactor>
    <text evidence="10 11">Binds 1 zinc ion per subunit.</text>
</comment>
<evidence type="ECO:0000259" key="13">
    <source>
        <dbReference type="PROSITE" id="PS51864"/>
    </source>
</evidence>
<feature type="binding site" evidence="10">
    <location>
        <position position="170"/>
    </location>
    <ligand>
        <name>Zn(2+)</name>
        <dbReference type="ChEBI" id="CHEBI:29105"/>
        <note>catalytic</note>
    </ligand>
</feature>
<dbReference type="FunFam" id="3.40.390.10:FF:000015">
    <property type="entry name" value="Meprin A subunit"/>
    <property type="match status" value="1"/>
</dbReference>
<keyword evidence="5 10" id="KW-0862">Zinc</keyword>
<sequence length="303" mass="34515">MIASPVSSYQEVPDNELDSTNNDKIDLKDLEHIMYGVPSEETGKKVAEWHENVGVNPEELGEYAEGDILFSEASLRSGLRSEYTRWPNKTIHFMISPVFTDREKALILQAMNEIQKNTCIRFVQRTGESAYVQITAGFSGCWSSIGYSGSRVYVNLQRPGCVKKIGTIEHELMHAMGFIHEQTRSDRDDNVIIQWPNIKPGSENNFEKFSRTIVDDFRVKYDFNSVMHYSNKAFSANGKATIIARENPNIPMGQRDGLSPSDIVKINRMYKCNGKRNVRQDKYPNYSNASVTSPWNCWFGILC</sequence>
<keyword evidence="2 10" id="KW-0479">Metal-binding</keyword>
<keyword evidence="9" id="KW-0325">Glycoprotein</keyword>
<dbReference type="GO" id="GO:0004222">
    <property type="term" value="F:metalloendopeptidase activity"/>
    <property type="evidence" value="ECO:0007669"/>
    <property type="project" value="UniProtKB-UniRule"/>
</dbReference>